<dbReference type="STRING" id="336983.ENSCANP00000017384"/>
<evidence type="ECO:0000256" key="1">
    <source>
        <dbReference type="SAM" id="MobiDB-lite"/>
    </source>
</evidence>
<keyword evidence="3" id="KW-1185">Reference proteome</keyword>
<accession>A0A2K5IL37</accession>
<feature type="compositionally biased region" description="Basic and acidic residues" evidence="1">
    <location>
        <begin position="60"/>
        <end position="73"/>
    </location>
</feature>
<organism evidence="2 3">
    <name type="scientific">Colobus angolensis palliatus</name>
    <name type="common">Peters' Angolan colobus</name>
    <dbReference type="NCBI Taxonomy" id="336983"/>
    <lineage>
        <taxon>Eukaryota</taxon>
        <taxon>Metazoa</taxon>
        <taxon>Chordata</taxon>
        <taxon>Craniata</taxon>
        <taxon>Vertebrata</taxon>
        <taxon>Euteleostomi</taxon>
        <taxon>Mammalia</taxon>
        <taxon>Eutheria</taxon>
        <taxon>Euarchontoglires</taxon>
        <taxon>Primates</taxon>
        <taxon>Haplorrhini</taxon>
        <taxon>Catarrhini</taxon>
        <taxon>Cercopithecidae</taxon>
        <taxon>Colobinae</taxon>
        <taxon>Colobus</taxon>
    </lineage>
</organism>
<reference evidence="2" key="1">
    <citation type="submission" date="2025-08" db="UniProtKB">
        <authorList>
            <consortium name="Ensembl"/>
        </authorList>
    </citation>
    <scope>IDENTIFICATION</scope>
</reference>
<proteinExistence type="predicted"/>
<feature type="region of interest" description="Disordered" evidence="1">
    <location>
        <begin position="34"/>
        <end position="126"/>
    </location>
</feature>
<name>A0A2K5IL37_COLAP</name>
<feature type="compositionally biased region" description="Basic and acidic residues" evidence="1">
    <location>
        <begin position="38"/>
        <end position="53"/>
    </location>
</feature>
<protein>
    <submittedName>
        <fullName evidence="2">Uncharacterized protein</fullName>
    </submittedName>
</protein>
<evidence type="ECO:0000313" key="3">
    <source>
        <dbReference type="Proteomes" id="UP000233080"/>
    </source>
</evidence>
<dbReference type="OMA" id="SHGQFQK"/>
<dbReference type="Ensembl" id="ENSCANT00000040331.1">
    <property type="protein sequence ID" value="ENSCANP00000017384.1"/>
    <property type="gene ID" value="ENSCANG00000032145.1"/>
</dbReference>
<sequence>MLTQAAVRLVRVSLRKTSWVELGHRELRLGQLAPFTAPHKDKPFSDQRSELKTRLKANKKVAEKEAKRKELSEKQLSQATTAATKHTTDNGVGPEEESSIPKELLEESSSSMRGGEIASHGQFQKL</sequence>
<reference evidence="2" key="2">
    <citation type="submission" date="2025-09" db="UniProtKB">
        <authorList>
            <consortium name="Ensembl"/>
        </authorList>
    </citation>
    <scope>IDENTIFICATION</scope>
</reference>
<dbReference type="AlphaFoldDB" id="A0A2K5IL37"/>
<evidence type="ECO:0000313" key="2">
    <source>
        <dbReference type="Ensembl" id="ENSCANP00000017384.1"/>
    </source>
</evidence>
<feature type="compositionally biased region" description="Polar residues" evidence="1">
    <location>
        <begin position="74"/>
        <end position="85"/>
    </location>
</feature>
<dbReference type="Proteomes" id="UP000233080">
    <property type="component" value="Unassembled WGS sequence"/>
</dbReference>